<dbReference type="PANTHER" id="PTHR45458">
    <property type="entry name" value="SHORT-CHAIN DEHYDROGENASE/REDUCTASE SDR"/>
    <property type="match status" value="1"/>
</dbReference>
<dbReference type="PANTHER" id="PTHR45458:SF1">
    <property type="entry name" value="SHORT CHAIN DEHYDROGENASE"/>
    <property type="match status" value="1"/>
</dbReference>
<dbReference type="SUPFAM" id="SSF51735">
    <property type="entry name" value="NAD(P)-binding Rossmann-fold domains"/>
    <property type="match status" value="1"/>
</dbReference>
<evidence type="ECO:0008006" key="3">
    <source>
        <dbReference type="Google" id="ProtNLM"/>
    </source>
</evidence>
<dbReference type="Proteomes" id="UP001521116">
    <property type="component" value="Unassembled WGS sequence"/>
</dbReference>
<dbReference type="EMBL" id="JAJVDC020000116">
    <property type="protein sequence ID" value="KAL1623633.1"/>
    <property type="molecule type" value="Genomic_DNA"/>
</dbReference>
<dbReference type="InterPro" id="IPR036291">
    <property type="entry name" value="NAD(P)-bd_dom_sf"/>
</dbReference>
<sequence>MNQIPDALYCDQETTTWVIIGASRGIGLEFVRQLIARGEKIIATVRQPYAEHASALWGHSGNDHGRCQMFVCDILSEASIVTFVAQLAAIPNLKIDYVVINAGVLRYPNRATELSFDEFAFHLHTNTIGPIITAQKLLQTNIPIGTIVFMSSDSGSAINFLEREDGFAAYAASKCALNQMLRHMAAELKRKDDDTIILAIHPGEVATDMSNIDLPWPIHGQISPEVSVAGMIDVIQSKGIQHSGTFWTWENVVSGHERETAYSSCIR</sequence>
<dbReference type="Pfam" id="PF00106">
    <property type="entry name" value="adh_short"/>
    <property type="match status" value="1"/>
</dbReference>
<evidence type="ECO:0000313" key="1">
    <source>
        <dbReference type="EMBL" id="KAL1623633.1"/>
    </source>
</evidence>
<organism evidence="1 2">
    <name type="scientific">Neofusicoccum ribis</name>
    <dbReference type="NCBI Taxonomy" id="45134"/>
    <lineage>
        <taxon>Eukaryota</taxon>
        <taxon>Fungi</taxon>
        <taxon>Dikarya</taxon>
        <taxon>Ascomycota</taxon>
        <taxon>Pezizomycotina</taxon>
        <taxon>Dothideomycetes</taxon>
        <taxon>Dothideomycetes incertae sedis</taxon>
        <taxon>Botryosphaeriales</taxon>
        <taxon>Botryosphaeriaceae</taxon>
        <taxon>Neofusicoccum</taxon>
    </lineage>
</organism>
<proteinExistence type="predicted"/>
<dbReference type="InterPro" id="IPR052184">
    <property type="entry name" value="SDR_enzymes"/>
</dbReference>
<reference evidence="1 2" key="1">
    <citation type="submission" date="2024-02" db="EMBL/GenBank/DDBJ databases">
        <title>De novo assembly and annotation of 12 fungi associated with fruit tree decline syndrome in Ontario, Canada.</title>
        <authorList>
            <person name="Sulman M."/>
            <person name="Ellouze W."/>
            <person name="Ilyukhin E."/>
        </authorList>
    </citation>
    <scope>NUCLEOTIDE SEQUENCE [LARGE SCALE GENOMIC DNA]</scope>
    <source>
        <strain evidence="1 2">M1-105</strain>
    </source>
</reference>
<protein>
    <recommendedName>
        <fullName evidence="3">NAD(P)-binding protein</fullName>
    </recommendedName>
</protein>
<dbReference type="PRINTS" id="PR00081">
    <property type="entry name" value="GDHRDH"/>
</dbReference>
<keyword evidence="2" id="KW-1185">Reference proteome</keyword>
<dbReference type="Gene3D" id="3.40.50.720">
    <property type="entry name" value="NAD(P)-binding Rossmann-like Domain"/>
    <property type="match status" value="1"/>
</dbReference>
<accession>A0ABR3SKT8</accession>
<comment type="caution">
    <text evidence="1">The sequence shown here is derived from an EMBL/GenBank/DDBJ whole genome shotgun (WGS) entry which is preliminary data.</text>
</comment>
<evidence type="ECO:0000313" key="2">
    <source>
        <dbReference type="Proteomes" id="UP001521116"/>
    </source>
</evidence>
<name>A0ABR3SKT8_9PEZI</name>
<gene>
    <name evidence="1" type="ORF">SLS56_008154</name>
</gene>
<dbReference type="InterPro" id="IPR002347">
    <property type="entry name" value="SDR_fam"/>
</dbReference>